<dbReference type="InterPro" id="IPR008251">
    <property type="entry name" value="Chromo_shadow_dom"/>
</dbReference>
<keyword evidence="7" id="KW-1185">Reference proteome</keyword>
<dbReference type="GO" id="GO:0000792">
    <property type="term" value="C:heterochromatin"/>
    <property type="evidence" value="ECO:0007669"/>
    <property type="project" value="UniProtKB-ARBA"/>
</dbReference>
<comment type="subunit">
    <text evidence="2">Component of the NuA4 histone acetyltransferase complex.</text>
</comment>
<feature type="region of interest" description="Disordered" evidence="4">
    <location>
        <begin position="1"/>
        <end position="66"/>
    </location>
</feature>
<dbReference type="CDD" id="cd18657">
    <property type="entry name" value="CSD_Swi6"/>
    <property type="match status" value="1"/>
</dbReference>
<dbReference type="GO" id="GO:0006338">
    <property type="term" value="P:chromatin remodeling"/>
    <property type="evidence" value="ECO:0007669"/>
    <property type="project" value="UniProtKB-ARBA"/>
</dbReference>
<comment type="caution">
    <text evidence="6">The sequence shown here is derived from an EMBL/GenBank/DDBJ whole genome shotgun (WGS) entry which is preliminary data.</text>
</comment>
<evidence type="ECO:0000256" key="2">
    <source>
        <dbReference type="ARBA" id="ARBA00011353"/>
    </source>
</evidence>
<sequence>MPPAVSDKSDSEGGSDVEQDAPTKVPVREKKKPVAYKEEIPDDEDEDEEVEEGAEGDGDDEEPEEYVVEKICSHMIGDDGEPLFEVKWEGYEKKSDRTWEPEDNLKENASVILTEYLVSIGGRDKLFEDKASALKSKKRGRPSQGGTPNPSGGKRSRRNGDLGATDSDTPVTAKKLVWKPPAGSWEDHIETLDACEDEDTHKLMVYLTWKNGQKTQHETSVIYQRCPQKMLQFYERHVRIVKRDPEGEWVDSPGKTEK</sequence>
<evidence type="ECO:0000313" key="7">
    <source>
        <dbReference type="Proteomes" id="UP001283341"/>
    </source>
</evidence>
<dbReference type="InterPro" id="IPR023780">
    <property type="entry name" value="Chromo_domain"/>
</dbReference>
<dbReference type="PRINTS" id="PR00504">
    <property type="entry name" value="CHROMODOMAIN"/>
</dbReference>
<dbReference type="PROSITE" id="PS00598">
    <property type="entry name" value="CHROMO_1"/>
    <property type="match status" value="1"/>
</dbReference>
<dbReference type="InterPro" id="IPR051219">
    <property type="entry name" value="Heterochromatin_chromo-domain"/>
</dbReference>
<dbReference type="GO" id="GO:0005634">
    <property type="term" value="C:nucleus"/>
    <property type="evidence" value="ECO:0007669"/>
    <property type="project" value="UniProtKB-SubCell"/>
</dbReference>
<organism evidence="6 7">
    <name type="scientific">Apodospora peruviana</name>
    <dbReference type="NCBI Taxonomy" id="516989"/>
    <lineage>
        <taxon>Eukaryota</taxon>
        <taxon>Fungi</taxon>
        <taxon>Dikarya</taxon>
        <taxon>Ascomycota</taxon>
        <taxon>Pezizomycotina</taxon>
        <taxon>Sordariomycetes</taxon>
        <taxon>Sordariomycetidae</taxon>
        <taxon>Sordariales</taxon>
        <taxon>Lasiosphaeriaceae</taxon>
        <taxon>Apodospora</taxon>
    </lineage>
</organism>
<feature type="domain" description="Chromo" evidence="5">
    <location>
        <begin position="66"/>
        <end position="116"/>
    </location>
</feature>
<dbReference type="InterPro" id="IPR023779">
    <property type="entry name" value="Chromodomain_CS"/>
</dbReference>
<name>A0AAE0I0L2_9PEZI</name>
<dbReference type="CDD" id="cd00024">
    <property type="entry name" value="CD_CSD"/>
    <property type="match status" value="1"/>
</dbReference>
<dbReference type="InterPro" id="IPR016197">
    <property type="entry name" value="Chromo-like_dom_sf"/>
</dbReference>
<evidence type="ECO:0000313" key="6">
    <source>
        <dbReference type="EMBL" id="KAK3316079.1"/>
    </source>
</evidence>
<dbReference type="InterPro" id="IPR000953">
    <property type="entry name" value="Chromo/chromo_shadow_dom"/>
</dbReference>
<gene>
    <name evidence="6" type="ORF">B0H66DRAFT_560303</name>
</gene>
<comment type="subcellular location">
    <subcellularLocation>
        <location evidence="1">Nucleus</location>
    </subcellularLocation>
</comment>
<reference evidence="6" key="1">
    <citation type="journal article" date="2023" name="Mol. Phylogenet. Evol.">
        <title>Genome-scale phylogeny and comparative genomics of the fungal order Sordariales.</title>
        <authorList>
            <person name="Hensen N."/>
            <person name="Bonometti L."/>
            <person name="Westerberg I."/>
            <person name="Brannstrom I.O."/>
            <person name="Guillou S."/>
            <person name="Cros-Aarteil S."/>
            <person name="Calhoun S."/>
            <person name="Haridas S."/>
            <person name="Kuo A."/>
            <person name="Mondo S."/>
            <person name="Pangilinan J."/>
            <person name="Riley R."/>
            <person name="LaButti K."/>
            <person name="Andreopoulos B."/>
            <person name="Lipzen A."/>
            <person name="Chen C."/>
            <person name="Yan M."/>
            <person name="Daum C."/>
            <person name="Ng V."/>
            <person name="Clum A."/>
            <person name="Steindorff A."/>
            <person name="Ohm R.A."/>
            <person name="Martin F."/>
            <person name="Silar P."/>
            <person name="Natvig D.O."/>
            <person name="Lalanne C."/>
            <person name="Gautier V."/>
            <person name="Ament-Velasquez S.L."/>
            <person name="Kruys A."/>
            <person name="Hutchinson M.I."/>
            <person name="Powell A.J."/>
            <person name="Barry K."/>
            <person name="Miller A.N."/>
            <person name="Grigoriev I.V."/>
            <person name="Debuchy R."/>
            <person name="Gladieux P."/>
            <person name="Hiltunen Thoren M."/>
            <person name="Johannesson H."/>
        </authorList>
    </citation>
    <scope>NUCLEOTIDE SEQUENCE</scope>
    <source>
        <strain evidence="6">CBS 118394</strain>
    </source>
</reference>
<dbReference type="SUPFAM" id="SSF54160">
    <property type="entry name" value="Chromo domain-like"/>
    <property type="match status" value="2"/>
</dbReference>
<evidence type="ECO:0000256" key="1">
    <source>
        <dbReference type="ARBA" id="ARBA00004123"/>
    </source>
</evidence>
<dbReference type="PANTHER" id="PTHR22812">
    <property type="entry name" value="CHROMOBOX PROTEIN"/>
    <property type="match status" value="1"/>
</dbReference>
<reference evidence="6" key="2">
    <citation type="submission" date="2023-06" db="EMBL/GenBank/DDBJ databases">
        <authorList>
            <consortium name="Lawrence Berkeley National Laboratory"/>
            <person name="Haridas S."/>
            <person name="Hensen N."/>
            <person name="Bonometti L."/>
            <person name="Westerberg I."/>
            <person name="Brannstrom I.O."/>
            <person name="Guillou S."/>
            <person name="Cros-Aarteil S."/>
            <person name="Calhoun S."/>
            <person name="Kuo A."/>
            <person name="Mondo S."/>
            <person name="Pangilinan J."/>
            <person name="Riley R."/>
            <person name="Labutti K."/>
            <person name="Andreopoulos B."/>
            <person name="Lipzen A."/>
            <person name="Chen C."/>
            <person name="Yanf M."/>
            <person name="Daum C."/>
            <person name="Ng V."/>
            <person name="Clum A."/>
            <person name="Steindorff A."/>
            <person name="Ohm R."/>
            <person name="Martin F."/>
            <person name="Silar P."/>
            <person name="Natvig D."/>
            <person name="Lalanne C."/>
            <person name="Gautier V."/>
            <person name="Ament-Velasquez S.L."/>
            <person name="Kruys A."/>
            <person name="Hutchinson M.I."/>
            <person name="Powell A.J."/>
            <person name="Barry K."/>
            <person name="Miller A.N."/>
            <person name="Grigoriev I.V."/>
            <person name="Debuchy R."/>
            <person name="Gladieux P."/>
            <person name="Thoren M.H."/>
            <person name="Johannesson H."/>
        </authorList>
    </citation>
    <scope>NUCLEOTIDE SEQUENCE</scope>
    <source>
        <strain evidence="6">CBS 118394</strain>
    </source>
</reference>
<dbReference type="PROSITE" id="PS50013">
    <property type="entry name" value="CHROMO_2"/>
    <property type="match status" value="1"/>
</dbReference>
<dbReference type="EMBL" id="JAUEDM010000005">
    <property type="protein sequence ID" value="KAK3316079.1"/>
    <property type="molecule type" value="Genomic_DNA"/>
</dbReference>
<feature type="compositionally biased region" description="Acidic residues" evidence="4">
    <location>
        <begin position="40"/>
        <end position="66"/>
    </location>
</feature>
<dbReference type="SMART" id="SM00300">
    <property type="entry name" value="ChSh"/>
    <property type="match status" value="1"/>
</dbReference>
<dbReference type="Proteomes" id="UP001283341">
    <property type="component" value="Unassembled WGS sequence"/>
</dbReference>
<evidence type="ECO:0000259" key="5">
    <source>
        <dbReference type="PROSITE" id="PS50013"/>
    </source>
</evidence>
<dbReference type="AlphaFoldDB" id="A0AAE0I0L2"/>
<dbReference type="SMART" id="SM00298">
    <property type="entry name" value="CHROMO"/>
    <property type="match status" value="1"/>
</dbReference>
<dbReference type="InterPro" id="IPR017984">
    <property type="entry name" value="Chromo_dom_subgr"/>
</dbReference>
<keyword evidence="3" id="KW-0539">Nucleus</keyword>
<proteinExistence type="predicted"/>
<protein>
    <recommendedName>
        <fullName evidence="5">Chromo domain-containing protein</fullName>
    </recommendedName>
</protein>
<evidence type="ECO:0000256" key="4">
    <source>
        <dbReference type="SAM" id="MobiDB-lite"/>
    </source>
</evidence>
<evidence type="ECO:0000256" key="3">
    <source>
        <dbReference type="ARBA" id="ARBA00023242"/>
    </source>
</evidence>
<dbReference type="Pfam" id="PF01393">
    <property type="entry name" value="Chromo_shadow"/>
    <property type="match status" value="1"/>
</dbReference>
<dbReference type="Pfam" id="PF00385">
    <property type="entry name" value="Chromo"/>
    <property type="match status" value="1"/>
</dbReference>
<dbReference type="Gene3D" id="2.40.50.40">
    <property type="match status" value="2"/>
</dbReference>
<accession>A0AAE0I0L2</accession>
<feature type="region of interest" description="Disordered" evidence="4">
    <location>
        <begin position="132"/>
        <end position="172"/>
    </location>
</feature>